<dbReference type="InParanoid" id="A0A165LTM0"/>
<dbReference type="Pfam" id="PF12937">
    <property type="entry name" value="F-box-like"/>
    <property type="match status" value="1"/>
</dbReference>
<dbReference type="OrthoDB" id="2640428at2759"/>
<name>A0A165LTM0_EXIGL</name>
<organism evidence="2 3">
    <name type="scientific">Exidia glandulosa HHB12029</name>
    <dbReference type="NCBI Taxonomy" id="1314781"/>
    <lineage>
        <taxon>Eukaryota</taxon>
        <taxon>Fungi</taxon>
        <taxon>Dikarya</taxon>
        <taxon>Basidiomycota</taxon>
        <taxon>Agaricomycotina</taxon>
        <taxon>Agaricomycetes</taxon>
        <taxon>Auriculariales</taxon>
        <taxon>Exidiaceae</taxon>
        <taxon>Exidia</taxon>
    </lineage>
</organism>
<dbReference type="Proteomes" id="UP000077266">
    <property type="component" value="Unassembled WGS sequence"/>
</dbReference>
<evidence type="ECO:0000259" key="1">
    <source>
        <dbReference type="PROSITE" id="PS50181"/>
    </source>
</evidence>
<protein>
    <recommendedName>
        <fullName evidence="1">F-box domain-containing protein</fullName>
    </recommendedName>
</protein>
<evidence type="ECO:0000313" key="2">
    <source>
        <dbReference type="EMBL" id="KZV98306.1"/>
    </source>
</evidence>
<keyword evidence="3" id="KW-1185">Reference proteome</keyword>
<feature type="domain" description="F-box" evidence="1">
    <location>
        <begin position="1"/>
        <end position="45"/>
    </location>
</feature>
<dbReference type="InterPro" id="IPR036047">
    <property type="entry name" value="F-box-like_dom_sf"/>
</dbReference>
<evidence type="ECO:0000313" key="3">
    <source>
        <dbReference type="Proteomes" id="UP000077266"/>
    </source>
</evidence>
<sequence length="446" mass="49590">MQRLPNELWASVFALFDLSDLTIVSQVAAHWRAVAFDQPQFWRYILVQSTSPESLYWTSRKVAASLQRKVSLEVVITDEQAPVVDEIFGYVEVTLSRCYGLRLELPRSYWGRLSDILVQPAPALEHFALKLLLSDDDGVEEPSLPADLFRGSSTSLREVHLHGVALPVTSATAFQHVDTVDLSVPDASWQEFDLRLFDVFPSTRALTLFGGGLRVPQPLPDRVVDAFTRLELLYVQYYETENLVVFSQLPSAVVPEVSVAHSDIGTVYAALDQLSGPIRLAIIDLPLAVHVTFSSAETGFWRTFEEAQSDFIPGAYNAVAILEDHIILERVYLLRVSLSLWDIVSPFIPPDNVIAELMLFFDSKSESTALVALPTLPLKCPALHTLVLQASKDNIVSVAASDIITFVDLVNSGMVNLELHRVLPQGNREGLIARFASFEETMNILV</sequence>
<accession>A0A165LTM0</accession>
<dbReference type="Gene3D" id="1.20.1280.50">
    <property type="match status" value="1"/>
</dbReference>
<dbReference type="PROSITE" id="PS50181">
    <property type="entry name" value="FBOX"/>
    <property type="match status" value="1"/>
</dbReference>
<dbReference type="EMBL" id="KV425920">
    <property type="protein sequence ID" value="KZV98306.1"/>
    <property type="molecule type" value="Genomic_DNA"/>
</dbReference>
<reference evidence="2 3" key="1">
    <citation type="journal article" date="2016" name="Mol. Biol. Evol.">
        <title>Comparative Genomics of Early-Diverging Mushroom-Forming Fungi Provides Insights into the Origins of Lignocellulose Decay Capabilities.</title>
        <authorList>
            <person name="Nagy L.G."/>
            <person name="Riley R."/>
            <person name="Tritt A."/>
            <person name="Adam C."/>
            <person name="Daum C."/>
            <person name="Floudas D."/>
            <person name="Sun H."/>
            <person name="Yadav J.S."/>
            <person name="Pangilinan J."/>
            <person name="Larsson K.H."/>
            <person name="Matsuura K."/>
            <person name="Barry K."/>
            <person name="Labutti K."/>
            <person name="Kuo R."/>
            <person name="Ohm R.A."/>
            <person name="Bhattacharya S.S."/>
            <person name="Shirouzu T."/>
            <person name="Yoshinaga Y."/>
            <person name="Martin F.M."/>
            <person name="Grigoriev I.V."/>
            <person name="Hibbett D.S."/>
        </authorList>
    </citation>
    <scope>NUCLEOTIDE SEQUENCE [LARGE SCALE GENOMIC DNA]</scope>
    <source>
        <strain evidence="2 3">HHB12029</strain>
    </source>
</reference>
<dbReference type="SUPFAM" id="SSF81383">
    <property type="entry name" value="F-box domain"/>
    <property type="match status" value="1"/>
</dbReference>
<dbReference type="AlphaFoldDB" id="A0A165LTM0"/>
<proteinExistence type="predicted"/>
<dbReference type="InterPro" id="IPR001810">
    <property type="entry name" value="F-box_dom"/>
</dbReference>
<gene>
    <name evidence="2" type="ORF">EXIGLDRAFT_728328</name>
</gene>